<sequence>MQIPVVEEIVFLLLFSIALFWTISYLSFFNSQYSLGLWFGFWVYGLLLFFASRCQVTMRNHDHPAFRMCMPDEEKEMPFASQSHPFFLRIS</sequence>
<accession>A0AAV4PSZ5</accession>
<reference evidence="2 3" key="1">
    <citation type="submission" date="2021-06" db="EMBL/GenBank/DDBJ databases">
        <title>Caerostris extrusa draft genome.</title>
        <authorList>
            <person name="Kono N."/>
            <person name="Arakawa K."/>
        </authorList>
    </citation>
    <scope>NUCLEOTIDE SEQUENCE [LARGE SCALE GENOMIC DNA]</scope>
</reference>
<evidence type="ECO:0000256" key="1">
    <source>
        <dbReference type="SAM" id="Phobius"/>
    </source>
</evidence>
<protein>
    <submittedName>
        <fullName evidence="2">Uncharacterized protein</fullName>
    </submittedName>
</protein>
<dbReference type="EMBL" id="BPLR01004983">
    <property type="protein sequence ID" value="GIX98924.1"/>
    <property type="molecule type" value="Genomic_DNA"/>
</dbReference>
<keyword evidence="1" id="KW-0812">Transmembrane</keyword>
<organism evidence="2 3">
    <name type="scientific">Caerostris extrusa</name>
    <name type="common">Bark spider</name>
    <name type="synonym">Caerostris bankana</name>
    <dbReference type="NCBI Taxonomy" id="172846"/>
    <lineage>
        <taxon>Eukaryota</taxon>
        <taxon>Metazoa</taxon>
        <taxon>Ecdysozoa</taxon>
        <taxon>Arthropoda</taxon>
        <taxon>Chelicerata</taxon>
        <taxon>Arachnida</taxon>
        <taxon>Araneae</taxon>
        <taxon>Araneomorphae</taxon>
        <taxon>Entelegynae</taxon>
        <taxon>Araneoidea</taxon>
        <taxon>Araneidae</taxon>
        <taxon>Caerostris</taxon>
    </lineage>
</organism>
<evidence type="ECO:0000313" key="2">
    <source>
        <dbReference type="EMBL" id="GIX98924.1"/>
    </source>
</evidence>
<gene>
    <name evidence="2" type="ORF">CEXT_614481</name>
</gene>
<feature type="transmembrane region" description="Helical" evidence="1">
    <location>
        <begin position="9"/>
        <end position="29"/>
    </location>
</feature>
<dbReference type="Proteomes" id="UP001054945">
    <property type="component" value="Unassembled WGS sequence"/>
</dbReference>
<keyword evidence="1" id="KW-1133">Transmembrane helix</keyword>
<evidence type="ECO:0000313" key="3">
    <source>
        <dbReference type="Proteomes" id="UP001054945"/>
    </source>
</evidence>
<name>A0AAV4PSZ5_CAEEX</name>
<keyword evidence="3" id="KW-1185">Reference proteome</keyword>
<proteinExistence type="predicted"/>
<keyword evidence="1" id="KW-0472">Membrane</keyword>
<feature type="transmembrane region" description="Helical" evidence="1">
    <location>
        <begin position="35"/>
        <end position="51"/>
    </location>
</feature>
<dbReference type="AlphaFoldDB" id="A0AAV4PSZ5"/>
<comment type="caution">
    <text evidence="2">The sequence shown here is derived from an EMBL/GenBank/DDBJ whole genome shotgun (WGS) entry which is preliminary data.</text>
</comment>